<dbReference type="Proteomes" id="UP000826725">
    <property type="component" value="Chromosome"/>
</dbReference>
<dbReference type="InterPro" id="IPR039425">
    <property type="entry name" value="RNA_pol_sigma-70-like"/>
</dbReference>
<dbReference type="NCBIfam" id="TIGR02943">
    <property type="entry name" value="Sig70_famx1"/>
    <property type="match status" value="1"/>
</dbReference>
<evidence type="ECO:0000256" key="5">
    <source>
        <dbReference type="RuleBase" id="RU000716"/>
    </source>
</evidence>
<dbReference type="KEGG" id="dbk:DGMP_27350"/>
<keyword evidence="4 5" id="KW-0804">Transcription</keyword>
<evidence type="ECO:0000256" key="4">
    <source>
        <dbReference type="ARBA" id="ARBA00023163"/>
    </source>
</evidence>
<gene>
    <name evidence="8" type="ORF">DGMP_27350</name>
</gene>
<evidence type="ECO:0000259" key="6">
    <source>
        <dbReference type="Pfam" id="PF04542"/>
    </source>
</evidence>
<name>A0A8D5FXZ2_9BACT</name>
<feature type="domain" description="RNA polymerase sigma factor 70 region 4 type 2" evidence="7">
    <location>
        <begin position="126"/>
        <end position="176"/>
    </location>
</feature>
<dbReference type="GO" id="GO:0016987">
    <property type="term" value="F:sigma factor activity"/>
    <property type="evidence" value="ECO:0007669"/>
    <property type="project" value="UniProtKB-KW"/>
</dbReference>
<keyword evidence="3 5" id="KW-0238">DNA-binding</keyword>
<evidence type="ECO:0000256" key="2">
    <source>
        <dbReference type="ARBA" id="ARBA00023082"/>
    </source>
</evidence>
<keyword evidence="2 5" id="KW-0731">Sigma factor</keyword>
<dbReference type="InterPro" id="IPR013249">
    <property type="entry name" value="RNA_pol_sigma70_r4_t2"/>
</dbReference>
<feature type="domain" description="RNA polymerase sigma-70 region 2" evidence="6">
    <location>
        <begin position="16"/>
        <end position="80"/>
    </location>
</feature>
<dbReference type="InterPro" id="IPR014289">
    <property type="entry name" value="RNA_pol_sigma-24-rel"/>
</dbReference>
<proteinExistence type="inferred from homology"/>
<comment type="similarity">
    <text evidence="5">Belongs to the sigma-70 factor family. ECF subfamily.</text>
</comment>
<dbReference type="GO" id="GO:0003677">
    <property type="term" value="F:DNA binding"/>
    <property type="evidence" value="ECO:0007669"/>
    <property type="project" value="UniProtKB-KW"/>
</dbReference>
<keyword evidence="9" id="KW-1185">Reference proteome</keyword>
<protein>
    <recommendedName>
        <fullName evidence="5">RNA polymerase sigma factor</fullName>
    </recommendedName>
</protein>
<dbReference type="Pfam" id="PF08281">
    <property type="entry name" value="Sigma70_r4_2"/>
    <property type="match status" value="1"/>
</dbReference>
<reference evidence="8" key="1">
    <citation type="submission" date="2020-09" db="EMBL/GenBank/DDBJ databases">
        <title>Desulfogranum mesoprofundum gen. nov., sp. nov., a novel mesophilic, sulfate-reducing chemolithoautotroph isolated from a deep-sea hydrothermal vent chimney in the Suiyo Seamount.</title>
        <authorList>
            <person name="Hashimoto Y."/>
            <person name="Nakagawa S."/>
        </authorList>
    </citation>
    <scope>NUCLEOTIDE SEQUENCE</scope>
    <source>
        <strain evidence="8">KT2</strain>
    </source>
</reference>
<dbReference type="InterPro" id="IPR014284">
    <property type="entry name" value="RNA_pol_sigma-70_dom"/>
</dbReference>
<dbReference type="InterPro" id="IPR000838">
    <property type="entry name" value="RNA_pol_sigma70_ECF_CS"/>
</dbReference>
<dbReference type="NCBIfam" id="TIGR02937">
    <property type="entry name" value="sigma70-ECF"/>
    <property type="match status" value="1"/>
</dbReference>
<evidence type="ECO:0000259" key="7">
    <source>
        <dbReference type="Pfam" id="PF08281"/>
    </source>
</evidence>
<evidence type="ECO:0000256" key="1">
    <source>
        <dbReference type="ARBA" id="ARBA00023015"/>
    </source>
</evidence>
<dbReference type="EMBL" id="AP024086">
    <property type="protein sequence ID" value="BCL62042.1"/>
    <property type="molecule type" value="Genomic_DNA"/>
</dbReference>
<keyword evidence="1 5" id="KW-0805">Transcription regulation</keyword>
<organism evidence="8 9">
    <name type="scientific">Desulfomarina profundi</name>
    <dbReference type="NCBI Taxonomy" id="2772557"/>
    <lineage>
        <taxon>Bacteria</taxon>
        <taxon>Pseudomonadati</taxon>
        <taxon>Thermodesulfobacteriota</taxon>
        <taxon>Desulfobulbia</taxon>
        <taxon>Desulfobulbales</taxon>
        <taxon>Desulfobulbaceae</taxon>
        <taxon>Desulfomarina</taxon>
    </lineage>
</organism>
<dbReference type="PANTHER" id="PTHR43133">
    <property type="entry name" value="RNA POLYMERASE ECF-TYPE SIGMA FACTO"/>
    <property type="match status" value="1"/>
</dbReference>
<evidence type="ECO:0000313" key="8">
    <source>
        <dbReference type="EMBL" id="BCL62042.1"/>
    </source>
</evidence>
<dbReference type="RefSeq" id="WP_228854444.1">
    <property type="nucleotide sequence ID" value="NZ_AP024086.1"/>
</dbReference>
<dbReference type="Pfam" id="PF04542">
    <property type="entry name" value="Sigma70_r2"/>
    <property type="match status" value="1"/>
</dbReference>
<dbReference type="InterPro" id="IPR007627">
    <property type="entry name" value="RNA_pol_sigma70_r2"/>
</dbReference>
<dbReference type="PANTHER" id="PTHR43133:SF8">
    <property type="entry name" value="RNA POLYMERASE SIGMA FACTOR HI_1459-RELATED"/>
    <property type="match status" value="1"/>
</dbReference>
<accession>A0A8D5FXZ2</accession>
<evidence type="ECO:0000256" key="3">
    <source>
        <dbReference type="ARBA" id="ARBA00023125"/>
    </source>
</evidence>
<evidence type="ECO:0000313" key="9">
    <source>
        <dbReference type="Proteomes" id="UP000826725"/>
    </source>
</evidence>
<sequence>MTTENILENNPVTWLHQYGDALYSFARNRVRDSFTAEDLVQETLLAAYRSRKSYSGKSAVKTWLTGILRNKIVDHYRKSASEQGRKITDSFSDDSLFDEREKWKVKPTDWSKDPARLYENRELLAVIHRCLDEMPENLSRTYTMREMQGLSTNEICSMFQMKKNNCWVILYRARMLLRRCLESAWFA</sequence>
<dbReference type="GO" id="GO:0006352">
    <property type="term" value="P:DNA-templated transcription initiation"/>
    <property type="evidence" value="ECO:0007669"/>
    <property type="project" value="InterPro"/>
</dbReference>
<dbReference type="AlphaFoldDB" id="A0A8D5FXZ2"/>
<dbReference type="PROSITE" id="PS01063">
    <property type="entry name" value="SIGMA70_ECF"/>
    <property type="match status" value="1"/>
</dbReference>